<keyword evidence="5" id="KW-1185">Reference proteome</keyword>
<feature type="domain" description="Amidase" evidence="3">
    <location>
        <begin position="96"/>
        <end position="516"/>
    </location>
</feature>
<dbReference type="AlphaFoldDB" id="A0A512BX08"/>
<gene>
    <name evidence="4" type="ORF">MAE02_41850</name>
</gene>
<sequence length="527" mass="56471">MSDRATGELLSMAQDQVSARLTERGLSVTDDEVKAVTTDLGRISAMMERLKPTLKASDDTNAFGRMLETFSRPQASSSSGWMEWEVNRDGPIPATDRALEKAVDTAHQLNCFIEIFPRKAEQLARRLHEENHGTQYPLYGIPFAYKDVLSTADRHPTAGVGQGYRWQSQSHSVALKRLVDAGAIPIGALNLDPHCYTATGFNSYHGRVLNPHGPAYAVGGSSSGAAAAVAAGIVPFALGTDTGGSVRIPASLCGVYGLKPTHGLIHDPGVVPLSASQDTIGILAESPASIGRVLDVLSDRPQDVSEKVEDKGQSHPRHSLGVTLEGVKIGTNTSELLAGMDEAVTGAFRRTRDALVSLGAKLVEVPFPSIDDLNACASIITSYEADAVHGNALARQPEYYPPSVRRRLLTAACVSREDYQSVLRLRGKYLAELLAQALSDADFLVCPTIRISAPRVDHIPDDAEAGGALSLEFLRMNRPFSFLGLPSLSIPVGVDANNIPIGLQVIGRPFSDYDLLALAETMRQSLD</sequence>
<dbReference type="InterPro" id="IPR036928">
    <property type="entry name" value="AS_sf"/>
</dbReference>
<name>A0A512BX08_9HYPH</name>
<comment type="caution">
    <text evidence="4">The sequence shown here is derived from an EMBL/GenBank/DDBJ whole genome shotgun (WGS) entry which is preliminary data.</text>
</comment>
<evidence type="ECO:0000259" key="3">
    <source>
        <dbReference type="Pfam" id="PF01425"/>
    </source>
</evidence>
<evidence type="ECO:0000313" key="4">
    <source>
        <dbReference type="EMBL" id="GEO16489.1"/>
    </source>
</evidence>
<dbReference type="InterPro" id="IPR000120">
    <property type="entry name" value="Amidase"/>
</dbReference>
<evidence type="ECO:0000256" key="1">
    <source>
        <dbReference type="ARBA" id="ARBA00003871"/>
    </source>
</evidence>
<dbReference type="EMBL" id="BJYU01000066">
    <property type="protein sequence ID" value="GEO16489.1"/>
    <property type="molecule type" value="Genomic_DNA"/>
</dbReference>
<dbReference type="OrthoDB" id="9811471at2"/>
<dbReference type="PANTHER" id="PTHR11895:SF176">
    <property type="entry name" value="AMIDASE AMID-RELATED"/>
    <property type="match status" value="1"/>
</dbReference>
<evidence type="ECO:0000313" key="5">
    <source>
        <dbReference type="Proteomes" id="UP000321085"/>
    </source>
</evidence>
<dbReference type="Gene3D" id="3.90.1300.10">
    <property type="entry name" value="Amidase signature (AS) domain"/>
    <property type="match status" value="1"/>
</dbReference>
<dbReference type="Proteomes" id="UP000321085">
    <property type="component" value="Unassembled WGS sequence"/>
</dbReference>
<evidence type="ECO:0000256" key="2">
    <source>
        <dbReference type="ARBA" id="ARBA00021874"/>
    </source>
</evidence>
<dbReference type="PANTHER" id="PTHR11895">
    <property type="entry name" value="TRANSAMIDASE"/>
    <property type="match status" value="1"/>
</dbReference>
<dbReference type="InterPro" id="IPR020556">
    <property type="entry name" value="Amidase_CS"/>
</dbReference>
<protein>
    <recommendedName>
        <fullName evidence="2">Indoleacetamide hydrolase</fullName>
    </recommendedName>
</protein>
<dbReference type="Pfam" id="PF01425">
    <property type="entry name" value="Amidase"/>
    <property type="match status" value="1"/>
</dbReference>
<proteinExistence type="predicted"/>
<dbReference type="PROSITE" id="PS00571">
    <property type="entry name" value="AMIDASES"/>
    <property type="match status" value="1"/>
</dbReference>
<comment type="function">
    <text evidence="1">Hydrolyzes indole-3-acetamide (IAM) into indole-3-acetic acid (IAA).</text>
</comment>
<reference evidence="4 5" key="1">
    <citation type="submission" date="2019-07" db="EMBL/GenBank/DDBJ databases">
        <title>Whole genome shotgun sequence of Microvirga aerophila NBRC 106136.</title>
        <authorList>
            <person name="Hosoyama A."/>
            <person name="Uohara A."/>
            <person name="Ohji S."/>
            <person name="Ichikawa N."/>
        </authorList>
    </citation>
    <scope>NUCLEOTIDE SEQUENCE [LARGE SCALE GENOMIC DNA]</scope>
    <source>
        <strain evidence="4 5">NBRC 106136</strain>
    </source>
</reference>
<dbReference type="SUPFAM" id="SSF75304">
    <property type="entry name" value="Amidase signature (AS) enzymes"/>
    <property type="match status" value="1"/>
</dbReference>
<organism evidence="4 5">
    <name type="scientific">Microvirga aerophila</name>
    <dbReference type="NCBI Taxonomy" id="670291"/>
    <lineage>
        <taxon>Bacteria</taxon>
        <taxon>Pseudomonadati</taxon>
        <taxon>Pseudomonadota</taxon>
        <taxon>Alphaproteobacteria</taxon>
        <taxon>Hyphomicrobiales</taxon>
        <taxon>Methylobacteriaceae</taxon>
        <taxon>Microvirga</taxon>
    </lineage>
</organism>
<accession>A0A512BX08</accession>
<dbReference type="GO" id="GO:0003824">
    <property type="term" value="F:catalytic activity"/>
    <property type="evidence" value="ECO:0007669"/>
    <property type="project" value="InterPro"/>
</dbReference>
<dbReference type="InterPro" id="IPR023631">
    <property type="entry name" value="Amidase_dom"/>
</dbReference>